<feature type="compositionally biased region" description="Polar residues" evidence="2">
    <location>
        <begin position="1"/>
        <end position="23"/>
    </location>
</feature>
<keyword evidence="5" id="KW-1185">Reference proteome</keyword>
<dbReference type="GO" id="GO:0016705">
    <property type="term" value="F:oxidoreductase activity, acting on paired donors, with incorporation or reduction of molecular oxygen"/>
    <property type="evidence" value="ECO:0007669"/>
    <property type="project" value="InterPro"/>
</dbReference>
<dbReference type="InterPro" id="IPR050766">
    <property type="entry name" value="Bact_Lucif_Oxidored"/>
</dbReference>
<dbReference type="RefSeq" id="WP_376774064.1">
    <property type="nucleotide sequence ID" value="NZ_JACBZD010000002.1"/>
</dbReference>
<comment type="similarity">
    <text evidence="1">To bacterial alkanal monooxygenase alpha and beta chains.</text>
</comment>
<evidence type="ECO:0000256" key="2">
    <source>
        <dbReference type="SAM" id="MobiDB-lite"/>
    </source>
</evidence>
<dbReference type="Gene3D" id="3.20.20.30">
    <property type="entry name" value="Luciferase-like domain"/>
    <property type="match status" value="1"/>
</dbReference>
<dbReference type="InterPro" id="IPR011251">
    <property type="entry name" value="Luciferase-like_dom"/>
</dbReference>
<dbReference type="SUPFAM" id="SSF51679">
    <property type="entry name" value="Bacterial luciferase-like"/>
    <property type="match status" value="1"/>
</dbReference>
<feature type="domain" description="Luciferase-like" evidence="3">
    <location>
        <begin position="51"/>
        <end position="341"/>
    </location>
</feature>
<protein>
    <submittedName>
        <fullName evidence="4">Luciferase family oxidoreductase group 1</fullName>
    </submittedName>
</protein>
<sequence length="375" mass="39285">MTSADPTAPQHTTANPSAGSTPQAGPAADLPGRDATGRPALSVLDLAPVTSGTTPSDALRTSTELARSAEGWGYHRLWVAEHHNMPGIASSSPAVLLAHLGSVTRRIRLGSGGVMLPNHAPLVIAEQFGTLAALHPGRIDLGLGRAPGSDPATARALRRTTADPHGVDDFPEQLAELRGFLDGSFPSPHPFSRIAAVPDVGPGAVPIWLLGSSGYSAQLAGQLGLPFSFAHHFSAANTLPALELYRASFQPSEVLQEPYAMVCAGVVAADTEEEARALARAGALAMIRLRTGRPGRLPTVEEAAAYEFSPQEQAFVDHWSEPMAIGAPDTVRAELEALAERTRADEIMVATNAPGHDTRLRSYELVAKAWGLLGG</sequence>
<dbReference type="PANTHER" id="PTHR30137:SF6">
    <property type="entry name" value="LUCIFERASE-LIKE MONOOXYGENASE"/>
    <property type="match status" value="1"/>
</dbReference>
<dbReference type="InterPro" id="IPR036661">
    <property type="entry name" value="Luciferase-like_sf"/>
</dbReference>
<dbReference type="PANTHER" id="PTHR30137">
    <property type="entry name" value="LUCIFERASE-LIKE MONOOXYGENASE"/>
    <property type="match status" value="1"/>
</dbReference>
<dbReference type="GO" id="GO:0005829">
    <property type="term" value="C:cytosol"/>
    <property type="evidence" value="ECO:0007669"/>
    <property type="project" value="TreeGrafter"/>
</dbReference>
<reference evidence="4 5" key="1">
    <citation type="submission" date="2020-07" db="EMBL/GenBank/DDBJ databases">
        <title>Sequencing the genomes of 1000 actinobacteria strains.</title>
        <authorList>
            <person name="Klenk H.-P."/>
        </authorList>
    </citation>
    <scope>NUCLEOTIDE SEQUENCE [LARGE SCALE GENOMIC DNA]</scope>
    <source>
        <strain evidence="4 5">DSM 42178</strain>
    </source>
</reference>
<feature type="region of interest" description="Disordered" evidence="2">
    <location>
        <begin position="1"/>
        <end position="38"/>
    </location>
</feature>
<dbReference type="EMBL" id="JACBZD010000002">
    <property type="protein sequence ID" value="NYI08221.1"/>
    <property type="molecule type" value="Genomic_DNA"/>
</dbReference>
<evidence type="ECO:0000259" key="3">
    <source>
        <dbReference type="Pfam" id="PF00296"/>
    </source>
</evidence>
<dbReference type="NCBIfam" id="TIGR03558">
    <property type="entry name" value="oxido_grp_1"/>
    <property type="match status" value="1"/>
</dbReference>
<name>A0A853ACE7_9ACTN</name>
<comment type="caution">
    <text evidence="4">The sequence shown here is derived from an EMBL/GenBank/DDBJ whole genome shotgun (WGS) entry which is preliminary data.</text>
</comment>
<dbReference type="InterPro" id="IPR019949">
    <property type="entry name" value="CmoO-like"/>
</dbReference>
<dbReference type="AlphaFoldDB" id="A0A853ACE7"/>
<gene>
    <name evidence="4" type="ORF">FHU37_005250</name>
</gene>
<organism evidence="4 5">
    <name type="scientific">Allostreptomyces psammosilenae</name>
    <dbReference type="NCBI Taxonomy" id="1892865"/>
    <lineage>
        <taxon>Bacteria</taxon>
        <taxon>Bacillati</taxon>
        <taxon>Actinomycetota</taxon>
        <taxon>Actinomycetes</taxon>
        <taxon>Kitasatosporales</taxon>
        <taxon>Streptomycetaceae</taxon>
        <taxon>Allostreptomyces</taxon>
    </lineage>
</organism>
<dbReference type="FunFam" id="3.20.20.30:FF:000002">
    <property type="entry name" value="LLM class flavin-dependent oxidoreductase"/>
    <property type="match status" value="1"/>
</dbReference>
<dbReference type="Pfam" id="PF00296">
    <property type="entry name" value="Bac_luciferase"/>
    <property type="match status" value="1"/>
</dbReference>
<dbReference type="Proteomes" id="UP000567795">
    <property type="component" value="Unassembled WGS sequence"/>
</dbReference>
<accession>A0A853ACE7</accession>
<evidence type="ECO:0000256" key="1">
    <source>
        <dbReference type="ARBA" id="ARBA00007789"/>
    </source>
</evidence>
<evidence type="ECO:0000313" key="4">
    <source>
        <dbReference type="EMBL" id="NYI08221.1"/>
    </source>
</evidence>
<evidence type="ECO:0000313" key="5">
    <source>
        <dbReference type="Proteomes" id="UP000567795"/>
    </source>
</evidence>
<proteinExistence type="predicted"/>